<gene>
    <name evidence="1" type="ORF">FQA47_018279</name>
</gene>
<comment type="caution">
    <text evidence="1">The sequence shown here is derived from an EMBL/GenBank/DDBJ whole genome shotgun (WGS) entry which is preliminary data.</text>
</comment>
<organism evidence="1 2">
    <name type="scientific">Oryzias melastigma</name>
    <name type="common">Marine medaka</name>
    <dbReference type="NCBI Taxonomy" id="30732"/>
    <lineage>
        <taxon>Eukaryota</taxon>
        <taxon>Metazoa</taxon>
        <taxon>Chordata</taxon>
        <taxon>Craniata</taxon>
        <taxon>Vertebrata</taxon>
        <taxon>Euteleostomi</taxon>
        <taxon>Actinopterygii</taxon>
        <taxon>Neopterygii</taxon>
        <taxon>Teleostei</taxon>
        <taxon>Neoteleostei</taxon>
        <taxon>Acanthomorphata</taxon>
        <taxon>Ovalentaria</taxon>
        <taxon>Atherinomorphae</taxon>
        <taxon>Beloniformes</taxon>
        <taxon>Adrianichthyidae</taxon>
        <taxon>Oryziinae</taxon>
        <taxon>Oryzias</taxon>
    </lineage>
</organism>
<accession>A0A834L302</accession>
<dbReference type="AlphaFoldDB" id="A0A834L302"/>
<name>A0A834L302_ORYME</name>
<evidence type="ECO:0000313" key="2">
    <source>
        <dbReference type="Proteomes" id="UP000646548"/>
    </source>
</evidence>
<proteinExistence type="predicted"/>
<dbReference type="Proteomes" id="UP000646548">
    <property type="component" value="Unassembled WGS sequence"/>
</dbReference>
<dbReference type="EMBL" id="WKFB01000006">
    <property type="protein sequence ID" value="KAF6739452.1"/>
    <property type="molecule type" value="Genomic_DNA"/>
</dbReference>
<reference evidence="1" key="1">
    <citation type="journal article" name="BMC Genomics">
        <title>Long-read sequencing and de novo genome assembly of marine medaka (Oryzias melastigma).</title>
        <authorList>
            <person name="Liang P."/>
            <person name="Saqib H.S.A."/>
            <person name="Ni X."/>
            <person name="Shen Y."/>
        </authorList>
    </citation>
    <scope>NUCLEOTIDE SEQUENCE</scope>
    <source>
        <strain evidence="1">Bigg-433</strain>
    </source>
</reference>
<sequence>MDEPAPLLGRLPPQDAGNRRRRNIPVRCRVCVRVRRACTSRLTDTVQLQILSKPGGSSVKPSQLQSLQIFSAAVDLLIIISPLTYGRPADAAWKSPVQTVRNTALRFCSPEERL</sequence>
<evidence type="ECO:0000313" key="1">
    <source>
        <dbReference type="EMBL" id="KAF6739452.1"/>
    </source>
</evidence>
<protein>
    <submittedName>
        <fullName evidence="1">Uncharacterized protein</fullName>
    </submittedName>
</protein>